<dbReference type="AlphaFoldDB" id="A0A151MHM9"/>
<organism evidence="1 2">
    <name type="scientific">Alligator mississippiensis</name>
    <name type="common">American alligator</name>
    <dbReference type="NCBI Taxonomy" id="8496"/>
    <lineage>
        <taxon>Eukaryota</taxon>
        <taxon>Metazoa</taxon>
        <taxon>Chordata</taxon>
        <taxon>Craniata</taxon>
        <taxon>Vertebrata</taxon>
        <taxon>Euteleostomi</taxon>
        <taxon>Archelosauria</taxon>
        <taxon>Archosauria</taxon>
        <taxon>Crocodylia</taxon>
        <taxon>Alligatoridae</taxon>
        <taxon>Alligatorinae</taxon>
        <taxon>Alligator</taxon>
    </lineage>
</organism>
<proteinExistence type="predicted"/>
<protein>
    <submittedName>
        <fullName evidence="1">Uncharacterized protein</fullName>
    </submittedName>
</protein>
<comment type="caution">
    <text evidence="1">The sequence shown here is derived from an EMBL/GenBank/DDBJ whole genome shotgun (WGS) entry which is preliminary data.</text>
</comment>
<evidence type="ECO:0000313" key="2">
    <source>
        <dbReference type="Proteomes" id="UP000050525"/>
    </source>
</evidence>
<evidence type="ECO:0000313" key="1">
    <source>
        <dbReference type="EMBL" id="KYO24028.1"/>
    </source>
</evidence>
<accession>A0A151MHM9</accession>
<sequence length="85" mass="9465">MVAVCTTRNWSLAGWNHTPAAGQVPASGSPLLEPWKAPWTQRTAVSGEYTMATWYQHGVMWKPCRWNWLLLSCWGTSLVCSLGKG</sequence>
<keyword evidence="2" id="KW-1185">Reference proteome</keyword>
<dbReference type="Proteomes" id="UP000050525">
    <property type="component" value="Unassembled WGS sequence"/>
</dbReference>
<dbReference type="EMBL" id="AKHW03006155">
    <property type="protein sequence ID" value="KYO24028.1"/>
    <property type="molecule type" value="Genomic_DNA"/>
</dbReference>
<gene>
    <name evidence="1" type="ORF">Y1Q_0004615</name>
</gene>
<reference evidence="1 2" key="1">
    <citation type="journal article" date="2012" name="Genome Biol.">
        <title>Sequencing three crocodilian genomes to illuminate the evolution of archosaurs and amniotes.</title>
        <authorList>
            <person name="St John J.A."/>
            <person name="Braun E.L."/>
            <person name="Isberg S.R."/>
            <person name="Miles L.G."/>
            <person name="Chong A.Y."/>
            <person name="Gongora J."/>
            <person name="Dalzell P."/>
            <person name="Moran C."/>
            <person name="Bed'hom B."/>
            <person name="Abzhanov A."/>
            <person name="Burgess S.C."/>
            <person name="Cooksey A.M."/>
            <person name="Castoe T.A."/>
            <person name="Crawford N.G."/>
            <person name="Densmore L.D."/>
            <person name="Drew J.C."/>
            <person name="Edwards S.V."/>
            <person name="Faircloth B.C."/>
            <person name="Fujita M.K."/>
            <person name="Greenwold M.J."/>
            <person name="Hoffmann F.G."/>
            <person name="Howard J.M."/>
            <person name="Iguchi T."/>
            <person name="Janes D.E."/>
            <person name="Khan S.Y."/>
            <person name="Kohno S."/>
            <person name="de Koning A.J."/>
            <person name="Lance S.L."/>
            <person name="McCarthy F.M."/>
            <person name="McCormack J.E."/>
            <person name="Merchant M.E."/>
            <person name="Peterson D.G."/>
            <person name="Pollock D.D."/>
            <person name="Pourmand N."/>
            <person name="Raney B.J."/>
            <person name="Roessler K.A."/>
            <person name="Sanford J.R."/>
            <person name="Sawyer R.H."/>
            <person name="Schmidt C.J."/>
            <person name="Triplett E.W."/>
            <person name="Tuberville T.D."/>
            <person name="Venegas-Anaya M."/>
            <person name="Howard J.T."/>
            <person name="Jarvis E.D."/>
            <person name="Guillette L.J.Jr."/>
            <person name="Glenn T.C."/>
            <person name="Green R.E."/>
            <person name="Ray D.A."/>
        </authorList>
    </citation>
    <scope>NUCLEOTIDE SEQUENCE [LARGE SCALE GENOMIC DNA]</scope>
    <source>
        <strain evidence="1">KSC_2009_1</strain>
    </source>
</reference>
<name>A0A151MHM9_ALLMI</name>